<organism evidence="3 4">
    <name type="scientific">Gryllus longicercus</name>
    <dbReference type="NCBI Taxonomy" id="2509291"/>
    <lineage>
        <taxon>Eukaryota</taxon>
        <taxon>Metazoa</taxon>
        <taxon>Ecdysozoa</taxon>
        <taxon>Arthropoda</taxon>
        <taxon>Hexapoda</taxon>
        <taxon>Insecta</taxon>
        <taxon>Pterygota</taxon>
        <taxon>Neoptera</taxon>
        <taxon>Polyneoptera</taxon>
        <taxon>Orthoptera</taxon>
        <taxon>Ensifera</taxon>
        <taxon>Gryllidea</taxon>
        <taxon>Grylloidea</taxon>
        <taxon>Gryllidae</taxon>
        <taxon>Gryllinae</taxon>
        <taxon>Gryllus</taxon>
    </lineage>
</organism>
<evidence type="ECO:0000256" key="1">
    <source>
        <dbReference type="ARBA" id="ARBA00005361"/>
    </source>
</evidence>
<keyword evidence="4" id="KW-1185">Reference proteome</keyword>
<protein>
    <recommendedName>
        <fullName evidence="5">Tctex1 domain-containing protein 2-like</fullName>
    </recommendedName>
</protein>
<dbReference type="GO" id="GO:0007018">
    <property type="term" value="P:microtubule-based movement"/>
    <property type="evidence" value="ECO:0007669"/>
    <property type="project" value="TreeGrafter"/>
</dbReference>
<evidence type="ECO:0000313" key="3">
    <source>
        <dbReference type="EMBL" id="KAK7791373.1"/>
    </source>
</evidence>
<dbReference type="CDD" id="cd21459">
    <property type="entry name" value="DLC-like_TCTEX1D2"/>
    <property type="match status" value="1"/>
</dbReference>
<dbReference type="InterPro" id="IPR005334">
    <property type="entry name" value="Tctex-1-like"/>
</dbReference>
<dbReference type="GO" id="GO:0005737">
    <property type="term" value="C:cytoplasm"/>
    <property type="evidence" value="ECO:0007669"/>
    <property type="project" value="TreeGrafter"/>
</dbReference>
<evidence type="ECO:0000256" key="2">
    <source>
        <dbReference type="SAM" id="MobiDB-lite"/>
    </source>
</evidence>
<dbReference type="AlphaFoldDB" id="A0AAN9VH95"/>
<comment type="caution">
    <text evidence="3">The sequence shown here is derived from an EMBL/GenBank/DDBJ whole genome shotgun (WGS) entry which is preliminary data.</text>
</comment>
<dbReference type="GO" id="GO:0005868">
    <property type="term" value="C:cytoplasmic dynein complex"/>
    <property type="evidence" value="ECO:0007669"/>
    <property type="project" value="TreeGrafter"/>
</dbReference>
<dbReference type="FunFam" id="3.30.1140.40:FF:000003">
    <property type="entry name" value="tctex1 domain-containing protein 2"/>
    <property type="match status" value="1"/>
</dbReference>
<feature type="compositionally biased region" description="Polar residues" evidence="2">
    <location>
        <begin position="1"/>
        <end position="17"/>
    </location>
</feature>
<dbReference type="GO" id="GO:0045505">
    <property type="term" value="F:dynein intermediate chain binding"/>
    <property type="evidence" value="ECO:0007669"/>
    <property type="project" value="TreeGrafter"/>
</dbReference>
<dbReference type="Gene3D" id="3.30.1140.40">
    <property type="entry name" value="Tctex-1"/>
    <property type="match status" value="1"/>
</dbReference>
<evidence type="ECO:0008006" key="5">
    <source>
        <dbReference type="Google" id="ProtNLM"/>
    </source>
</evidence>
<accession>A0AAN9VH95</accession>
<dbReference type="Pfam" id="PF03645">
    <property type="entry name" value="Tctex-1"/>
    <property type="match status" value="1"/>
</dbReference>
<dbReference type="InterPro" id="IPR038586">
    <property type="entry name" value="Tctex-1-like_sf"/>
</dbReference>
<feature type="region of interest" description="Disordered" evidence="2">
    <location>
        <begin position="1"/>
        <end position="48"/>
    </location>
</feature>
<dbReference type="EMBL" id="JAZDUA010000541">
    <property type="protein sequence ID" value="KAK7791373.1"/>
    <property type="molecule type" value="Genomic_DNA"/>
</dbReference>
<proteinExistence type="inferred from homology"/>
<dbReference type="PANTHER" id="PTHR21255">
    <property type="entry name" value="T-COMPLEX-ASSOCIATED-TESTIS-EXPRESSED 1/ DYNEIN LIGHT CHAIN"/>
    <property type="match status" value="1"/>
</dbReference>
<gene>
    <name evidence="3" type="ORF">R5R35_007910</name>
</gene>
<comment type="similarity">
    <text evidence="1">Belongs to the dynein light chain Tctex-type family.</text>
</comment>
<reference evidence="3 4" key="1">
    <citation type="submission" date="2024-03" db="EMBL/GenBank/DDBJ databases">
        <title>The genome assembly and annotation of the cricket Gryllus longicercus Weissman &amp; Gray.</title>
        <authorList>
            <person name="Szrajer S."/>
            <person name="Gray D."/>
            <person name="Ylla G."/>
        </authorList>
    </citation>
    <scope>NUCLEOTIDE SEQUENCE [LARGE SCALE GENOMIC DNA]</scope>
    <source>
        <strain evidence="3">DAG 2021-001</strain>
        <tissue evidence="3">Whole body minus gut</tissue>
    </source>
</reference>
<dbReference type="PANTHER" id="PTHR21255:SF7">
    <property type="entry name" value="DYNEIN LIGHT CHAIN TCTEX-TYPE PROTEIN 2B"/>
    <property type="match status" value="1"/>
</dbReference>
<dbReference type="Proteomes" id="UP001378592">
    <property type="component" value="Unassembled WGS sequence"/>
</dbReference>
<sequence length="308" mass="34474">MSSEVRSSSNEGETAENSGVERDSENAMERGAKSTERKSDIEEIEGIKEDVAEGIAQITERKSVMEGVKGDVLDEAIGEVRERAEAAAESLVEDTMDEVDIEQSQLSSGSEDEDLVKARKAALQRMQDVMTKPSEIQDPNRPRISKDADKEYMDEHASAVRDKAILQSMAVAERGYITRLRPPSAPTDKLTLSQYQIRPGLEEKFKSVVVKEMIHNVLNDELGGKIYSEEEAKEWSQSIANTIRMKVKEMGFPRYKFVVQCVIGEEHGAGVKIGSRCLWDADTDNYASDTFLNETIFCMTAVYAIYFY</sequence>
<feature type="compositionally biased region" description="Basic and acidic residues" evidence="2">
    <location>
        <begin position="19"/>
        <end position="48"/>
    </location>
</feature>
<name>A0AAN9VH95_9ORTH</name>
<evidence type="ECO:0000313" key="4">
    <source>
        <dbReference type="Proteomes" id="UP001378592"/>
    </source>
</evidence>